<sequence>MEQTIYLKMRNGLQVSPSYAVKIADISQIAGDASVLENIKNEFVYKITDRDKTYVVIDASKTSRRAV</sequence>
<evidence type="ECO:0000313" key="2">
    <source>
        <dbReference type="EMBL" id="PED82234.1"/>
    </source>
</evidence>
<reference evidence="2 3" key="1">
    <citation type="submission" date="2017-09" db="EMBL/GenBank/DDBJ databases">
        <title>Large-scale bioinformatics analysis of Bacillus genomes uncovers conserved roles of natural products in bacterial physiology.</title>
        <authorList>
            <consortium name="Agbiome Team Llc"/>
            <person name="Bleich R.M."/>
            <person name="Grubbs K.J."/>
            <person name="Santa Maria K.C."/>
            <person name="Allen S.E."/>
            <person name="Farag S."/>
            <person name="Shank E.A."/>
            <person name="Bowers A."/>
        </authorList>
    </citation>
    <scope>NUCLEOTIDE SEQUENCE [LARGE SCALE GENOMIC DNA]</scope>
    <source>
        <strain evidence="2 3">AFS092012</strain>
    </source>
</reference>
<dbReference type="AlphaFoldDB" id="A0AA91VC75"/>
<evidence type="ECO:0000313" key="3">
    <source>
        <dbReference type="Proteomes" id="UP000221020"/>
    </source>
</evidence>
<name>A0AA91VC75_9BACI</name>
<dbReference type="EMBL" id="NVOR01000040">
    <property type="protein sequence ID" value="PED82234.1"/>
    <property type="molecule type" value="Genomic_DNA"/>
</dbReference>
<organism evidence="2 3">
    <name type="scientific">Bacillus pseudomycoides</name>
    <dbReference type="NCBI Taxonomy" id="64104"/>
    <lineage>
        <taxon>Bacteria</taxon>
        <taxon>Bacillati</taxon>
        <taxon>Bacillota</taxon>
        <taxon>Bacilli</taxon>
        <taxon>Bacillales</taxon>
        <taxon>Bacillaceae</taxon>
        <taxon>Bacillus</taxon>
        <taxon>Bacillus cereus group</taxon>
    </lineage>
</organism>
<proteinExistence type="predicted"/>
<accession>A0AA91VC75</accession>
<gene>
    <name evidence="2" type="ORF">CON65_12905</name>
</gene>
<dbReference type="InterPro" id="IPR038548">
    <property type="entry name" value="SporV_AA_N_sf"/>
</dbReference>
<dbReference type="Proteomes" id="UP000221020">
    <property type="component" value="Unassembled WGS sequence"/>
</dbReference>
<dbReference type="Pfam" id="PF12164">
    <property type="entry name" value="SporV_AA"/>
    <property type="match status" value="1"/>
</dbReference>
<dbReference type="InterPro" id="IPR021997">
    <property type="entry name" value="SporV_AA"/>
</dbReference>
<comment type="caution">
    <text evidence="2">The sequence shown here is derived from an EMBL/GenBank/DDBJ whole genome shotgun (WGS) entry which is preliminary data.</text>
</comment>
<dbReference type="Gene3D" id="2.60.480.10">
    <property type="entry name" value="eubacterium ventriosum atcc domain"/>
    <property type="match status" value="1"/>
</dbReference>
<feature type="domain" description="Stage V sporulation protein AA" evidence="1">
    <location>
        <begin position="2"/>
        <end position="59"/>
    </location>
</feature>
<evidence type="ECO:0000259" key="1">
    <source>
        <dbReference type="Pfam" id="PF12164"/>
    </source>
</evidence>
<protein>
    <recommendedName>
        <fullName evidence="1">Stage V sporulation protein AA domain-containing protein</fullName>
    </recommendedName>
</protein>